<sequence>LTVETLQRGVQVRAVSRFEELSELLGVIEEGTRQLENFEYQSTVQMAVHGVFKGRPGPSAVLELASECEQRLSAYEQHNPNKVVHDTTKAVQDMPDHLANTGELQGTGEIFG</sequence>
<organism evidence="1 2">
    <name type="scientific">Ostreobium quekettii</name>
    <dbReference type="NCBI Taxonomy" id="121088"/>
    <lineage>
        <taxon>Eukaryota</taxon>
        <taxon>Viridiplantae</taxon>
        <taxon>Chlorophyta</taxon>
        <taxon>core chlorophytes</taxon>
        <taxon>Ulvophyceae</taxon>
        <taxon>TCBD clade</taxon>
        <taxon>Bryopsidales</taxon>
        <taxon>Ostreobineae</taxon>
        <taxon>Ostreobiaceae</taxon>
        <taxon>Ostreobium</taxon>
    </lineage>
</organism>
<comment type="caution">
    <text evidence="1">The sequence shown here is derived from an EMBL/GenBank/DDBJ whole genome shotgun (WGS) entry which is preliminary data.</text>
</comment>
<proteinExistence type="predicted"/>
<evidence type="ECO:0000313" key="1">
    <source>
        <dbReference type="EMBL" id="CAD7702804.1"/>
    </source>
</evidence>
<accession>A0A8S1J6J3</accession>
<protein>
    <submittedName>
        <fullName evidence="1">Uncharacterized protein</fullName>
    </submittedName>
</protein>
<gene>
    <name evidence="1" type="ORF">OSTQU699_LOCUS8161</name>
</gene>
<feature type="non-terminal residue" evidence="1">
    <location>
        <position position="1"/>
    </location>
</feature>
<keyword evidence="2" id="KW-1185">Reference proteome</keyword>
<dbReference type="EMBL" id="CAJHUC010001955">
    <property type="protein sequence ID" value="CAD7702804.1"/>
    <property type="molecule type" value="Genomic_DNA"/>
</dbReference>
<evidence type="ECO:0000313" key="2">
    <source>
        <dbReference type="Proteomes" id="UP000708148"/>
    </source>
</evidence>
<dbReference type="AlphaFoldDB" id="A0A8S1J6J3"/>
<dbReference type="Proteomes" id="UP000708148">
    <property type="component" value="Unassembled WGS sequence"/>
</dbReference>
<reference evidence="1" key="1">
    <citation type="submission" date="2020-12" db="EMBL/GenBank/DDBJ databases">
        <authorList>
            <person name="Iha C."/>
        </authorList>
    </citation>
    <scope>NUCLEOTIDE SEQUENCE</scope>
</reference>
<name>A0A8S1J6J3_9CHLO</name>